<keyword evidence="2" id="KW-0472">Membrane</keyword>
<sequence>MFTLPKFSLPSHTEFEALKRFAIFSEYLYPQFITWDRATWEPRPTQRKKLIPWFLLSSLVAIIGSIYLAMLIRHMASDKKDADITITVQLLLILRSCSNSVATTIIFTFVLKVNEMCFMLRNLEKIKGNGSASSSSVGLFLHGLVLAVVTSTISASTVPLRRHNVDGTYLWFRNVSFLSEKMKVLCRILIIFPATLHGCMMIFGCANVLTNVTLTLNTVLKKGTIQNSWKKFQNISKYMKSFIKYRQLQVLNKVVNEVFYYIIPIGLVLPFLCVVVMGYIAIKMADTMPHAVTFIMVSVTVAILGLGHWVLPLIADVTIWGSRNHLRIVTWEETPACRKHHHSPLHLRGQSHSAHPLPTTAYSILLYAPLDANTTMEREGCPSCRDMRDRTIDLPSAERHRALRSAGAPAIKEPPGCSRQDGKRPDGLTLIPWARGRPLVWDFTCSDTFAPSYLPQTCVHPGAAAEKAEDAKNKKYEFLQDRLLFVPVAIETIGVWGKEGLSLIKEIGSRITIVTEEKRATAFLLQRMSIAVQRGNVAAILGSLPAGRELEEIFLL</sequence>
<keyword evidence="4" id="KW-1185">Reference proteome</keyword>
<keyword evidence="2" id="KW-0812">Transmembrane</keyword>
<feature type="region of interest" description="Disordered" evidence="1">
    <location>
        <begin position="404"/>
        <end position="424"/>
    </location>
</feature>
<proteinExistence type="predicted"/>
<dbReference type="OrthoDB" id="7433202at2759"/>
<comment type="caution">
    <text evidence="3">The sequence shown here is derived from an EMBL/GenBank/DDBJ whole genome shotgun (WGS) entry which is preliminary data.</text>
</comment>
<reference evidence="3 4" key="1">
    <citation type="submission" date="2015-12" db="EMBL/GenBank/DDBJ databases">
        <title>The genome of Folsomia candida.</title>
        <authorList>
            <person name="Faddeeva A."/>
            <person name="Derks M.F."/>
            <person name="Anvar Y."/>
            <person name="Smit S."/>
            <person name="Van Straalen N."/>
            <person name="Roelofs D."/>
        </authorList>
    </citation>
    <scope>NUCLEOTIDE SEQUENCE [LARGE SCALE GENOMIC DNA]</scope>
    <source>
        <strain evidence="3 4">VU population</strain>
        <tissue evidence="3">Whole body</tissue>
    </source>
</reference>
<gene>
    <name evidence="3" type="ORF">Fcan01_01115</name>
</gene>
<evidence type="ECO:0000313" key="4">
    <source>
        <dbReference type="Proteomes" id="UP000198287"/>
    </source>
</evidence>
<name>A0A226EYB6_FOLCA</name>
<feature type="transmembrane region" description="Helical" evidence="2">
    <location>
        <begin position="184"/>
        <end position="209"/>
    </location>
</feature>
<evidence type="ECO:0000256" key="1">
    <source>
        <dbReference type="SAM" id="MobiDB-lite"/>
    </source>
</evidence>
<accession>A0A226EYB6</accession>
<evidence type="ECO:0000256" key="2">
    <source>
        <dbReference type="SAM" id="Phobius"/>
    </source>
</evidence>
<keyword evidence="2" id="KW-1133">Transmembrane helix</keyword>
<dbReference type="AlphaFoldDB" id="A0A226EYB6"/>
<feature type="transmembrane region" description="Helical" evidence="2">
    <location>
        <begin position="258"/>
        <end position="282"/>
    </location>
</feature>
<feature type="transmembrane region" description="Helical" evidence="2">
    <location>
        <begin position="84"/>
        <end position="111"/>
    </location>
</feature>
<feature type="transmembrane region" description="Helical" evidence="2">
    <location>
        <begin position="131"/>
        <end position="153"/>
    </location>
</feature>
<evidence type="ECO:0000313" key="3">
    <source>
        <dbReference type="EMBL" id="OXA62157.1"/>
    </source>
</evidence>
<organism evidence="3 4">
    <name type="scientific">Folsomia candida</name>
    <name type="common">Springtail</name>
    <dbReference type="NCBI Taxonomy" id="158441"/>
    <lineage>
        <taxon>Eukaryota</taxon>
        <taxon>Metazoa</taxon>
        <taxon>Ecdysozoa</taxon>
        <taxon>Arthropoda</taxon>
        <taxon>Hexapoda</taxon>
        <taxon>Collembola</taxon>
        <taxon>Entomobryomorpha</taxon>
        <taxon>Isotomoidea</taxon>
        <taxon>Isotomidae</taxon>
        <taxon>Proisotominae</taxon>
        <taxon>Folsomia</taxon>
    </lineage>
</organism>
<dbReference type="Proteomes" id="UP000198287">
    <property type="component" value="Unassembled WGS sequence"/>
</dbReference>
<protein>
    <submittedName>
        <fullName evidence="3">Uncharacterized protein</fullName>
    </submittedName>
</protein>
<feature type="transmembrane region" description="Helical" evidence="2">
    <location>
        <begin position="294"/>
        <end position="315"/>
    </location>
</feature>
<feature type="transmembrane region" description="Helical" evidence="2">
    <location>
        <begin position="50"/>
        <end position="72"/>
    </location>
</feature>
<dbReference type="EMBL" id="LNIX01000001">
    <property type="protein sequence ID" value="OXA62157.1"/>
    <property type="molecule type" value="Genomic_DNA"/>
</dbReference>